<dbReference type="InterPro" id="IPR040079">
    <property type="entry name" value="Glutathione_S-Trfase"/>
</dbReference>
<sequence>MAQLRIWGRANSVNVQKVLWCCGELGIPFERLDAGMQYGQVDTAEYRAMNPNGRIPTLVDGDVVLWESHAILRYLALREIERQPGQEQRLLYPAAAAARARVERWLDWVLSTLQPAERNLFWGMVRTKPEDRDMAVINAAAEASASVWRVLDAHLAHGHPFVEGDALTLADIALGAYARRWFGIDIPGKPQLPRLDAWYGRLTQRPAFQQFVAPPLT</sequence>
<dbReference type="Gene3D" id="1.20.1050.10">
    <property type="match status" value="1"/>
</dbReference>
<evidence type="ECO:0000259" key="1">
    <source>
        <dbReference type="PROSITE" id="PS50404"/>
    </source>
</evidence>
<gene>
    <name evidence="3" type="ORF">IBL26_23990</name>
</gene>
<dbReference type="PANTHER" id="PTHR44051">
    <property type="entry name" value="GLUTATHIONE S-TRANSFERASE-RELATED"/>
    <property type="match status" value="1"/>
</dbReference>
<dbReference type="Pfam" id="PF13410">
    <property type="entry name" value="GST_C_2"/>
    <property type="match status" value="1"/>
</dbReference>
<evidence type="ECO:0000259" key="2">
    <source>
        <dbReference type="PROSITE" id="PS50405"/>
    </source>
</evidence>
<dbReference type="CDD" id="cd03047">
    <property type="entry name" value="GST_N_2"/>
    <property type="match status" value="1"/>
</dbReference>
<dbReference type="PANTHER" id="PTHR44051:SF19">
    <property type="entry name" value="DISULFIDE-BOND OXIDOREDUCTASE YFCG"/>
    <property type="match status" value="1"/>
</dbReference>
<dbReference type="SFLD" id="SFLDS00019">
    <property type="entry name" value="Glutathione_Transferase_(cytos"/>
    <property type="match status" value="1"/>
</dbReference>
<dbReference type="PROSITE" id="PS50405">
    <property type="entry name" value="GST_CTER"/>
    <property type="match status" value="1"/>
</dbReference>
<evidence type="ECO:0000313" key="4">
    <source>
        <dbReference type="Proteomes" id="UP000626026"/>
    </source>
</evidence>
<dbReference type="Pfam" id="PF02798">
    <property type="entry name" value="GST_N"/>
    <property type="match status" value="1"/>
</dbReference>
<dbReference type="SFLD" id="SFLDG01150">
    <property type="entry name" value="Main.1:_Beta-like"/>
    <property type="match status" value="1"/>
</dbReference>
<dbReference type="Gene3D" id="3.40.30.10">
    <property type="entry name" value="Glutaredoxin"/>
    <property type="match status" value="1"/>
</dbReference>
<keyword evidence="4" id="KW-1185">Reference proteome</keyword>
<comment type="caution">
    <text evidence="3">The sequence shown here is derived from an EMBL/GenBank/DDBJ whole genome shotgun (WGS) entry which is preliminary data.</text>
</comment>
<name>A0ABR7RUN4_9PROT</name>
<dbReference type="RefSeq" id="WP_187787040.1">
    <property type="nucleotide sequence ID" value="NZ_JACTVA010000081.1"/>
</dbReference>
<proteinExistence type="predicted"/>
<evidence type="ECO:0000313" key="3">
    <source>
        <dbReference type="EMBL" id="MBC9209919.1"/>
    </source>
</evidence>
<dbReference type="SUPFAM" id="SSF47616">
    <property type="entry name" value="GST C-terminal domain-like"/>
    <property type="match status" value="1"/>
</dbReference>
<reference evidence="3 4" key="1">
    <citation type="journal article" date="2013" name="Int. J. Syst. Evol. Microbiol.">
        <title>Roseomonas aerophila sp. nov., isolated from air.</title>
        <authorList>
            <person name="Kim S.J."/>
            <person name="Weon H.Y."/>
            <person name="Ahn J.H."/>
            <person name="Hong S.B."/>
            <person name="Seok S.J."/>
            <person name="Whang K.S."/>
            <person name="Kwon S.W."/>
        </authorList>
    </citation>
    <scope>NUCLEOTIDE SEQUENCE [LARGE SCALE GENOMIC DNA]</scope>
    <source>
        <strain evidence="3 4">NBRC 108923</strain>
    </source>
</reference>
<dbReference type="InterPro" id="IPR036282">
    <property type="entry name" value="Glutathione-S-Trfase_C_sf"/>
</dbReference>
<feature type="domain" description="GST C-terminal" evidence="2">
    <location>
        <begin position="95"/>
        <end position="217"/>
    </location>
</feature>
<organism evidence="3 4">
    <name type="scientific">Teichococcus aerophilus</name>
    <dbReference type="NCBI Taxonomy" id="1224513"/>
    <lineage>
        <taxon>Bacteria</taxon>
        <taxon>Pseudomonadati</taxon>
        <taxon>Pseudomonadota</taxon>
        <taxon>Alphaproteobacteria</taxon>
        <taxon>Acetobacterales</taxon>
        <taxon>Roseomonadaceae</taxon>
        <taxon>Roseomonas</taxon>
    </lineage>
</organism>
<protein>
    <submittedName>
        <fullName evidence="3">Glutathione S-transferase N-terminal domain-containing protein</fullName>
    </submittedName>
</protein>
<dbReference type="EMBL" id="JACTVA010000081">
    <property type="protein sequence ID" value="MBC9209919.1"/>
    <property type="molecule type" value="Genomic_DNA"/>
</dbReference>
<dbReference type="InterPro" id="IPR004045">
    <property type="entry name" value="Glutathione_S-Trfase_N"/>
</dbReference>
<dbReference type="SFLD" id="SFLDG00358">
    <property type="entry name" value="Main_(cytGST)"/>
    <property type="match status" value="1"/>
</dbReference>
<feature type="domain" description="GST N-terminal" evidence="1">
    <location>
        <begin position="2"/>
        <end position="83"/>
    </location>
</feature>
<dbReference type="Proteomes" id="UP000626026">
    <property type="component" value="Unassembled WGS sequence"/>
</dbReference>
<accession>A0ABR7RUN4</accession>
<dbReference type="InterPro" id="IPR036249">
    <property type="entry name" value="Thioredoxin-like_sf"/>
</dbReference>
<dbReference type="PROSITE" id="PS50404">
    <property type="entry name" value="GST_NTER"/>
    <property type="match status" value="1"/>
</dbReference>
<dbReference type="SUPFAM" id="SSF52833">
    <property type="entry name" value="Thioredoxin-like"/>
    <property type="match status" value="1"/>
</dbReference>
<dbReference type="InterPro" id="IPR010987">
    <property type="entry name" value="Glutathione-S-Trfase_C-like"/>
</dbReference>